<dbReference type="InterPro" id="IPR036291">
    <property type="entry name" value="NAD(P)-bd_dom_sf"/>
</dbReference>
<dbReference type="EMBL" id="JXYS01000025">
    <property type="protein sequence ID" value="KJF18113.1"/>
    <property type="molecule type" value="Genomic_DNA"/>
</dbReference>
<dbReference type="InterPro" id="IPR002347">
    <property type="entry name" value="SDR_fam"/>
</dbReference>
<organism evidence="3 4">
    <name type="scientific">Acidithrix ferrooxidans</name>
    <dbReference type="NCBI Taxonomy" id="1280514"/>
    <lineage>
        <taxon>Bacteria</taxon>
        <taxon>Bacillati</taxon>
        <taxon>Actinomycetota</taxon>
        <taxon>Acidimicrobiia</taxon>
        <taxon>Acidimicrobiales</taxon>
        <taxon>Acidimicrobiaceae</taxon>
        <taxon>Acidithrix</taxon>
    </lineage>
</organism>
<dbReference type="EC" id="1.1.1.100" evidence="3"/>
<dbReference type="InterPro" id="IPR020904">
    <property type="entry name" value="Sc_DH/Rdtase_CS"/>
</dbReference>
<dbReference type="Pfam" id="PF13561">
    <property type="entry name" value="adh_short_C2"/>
    <property type="match status" value="1"/>
</dbReference>
<sequence>MAPRQVALITGVGRRIGIGSAIAKALARDGFDIAYTYWSRYDESMPWGADPEHNSELSNYIANLGGLSIGIEADLSEPSVPSMIFDMVNSKLGPVAVLVLSHCESVDSSIMDTTLESFDRHFQVNMRASWLLIREFATRWSLAPDQGRIVALTSDHTAFNLPYGATKGGLDRIVLAAAHELSELGIRSNVINPGATDTGWMSPELIDLIKSKTALGRVGEPEDVANLVSFLCSPRGGWINGQHLYSNGGFVGGP</sequence>
<keyword evidence="4" id="KW-1185">Reference proteome</keyword>
<keyword evidence="2 3" id="KW-0560">Oxidoreductase</keyword>
<proteinExistence type="inferred from homology"/>
<dbReference type="PANTHER" id="PTHR48107">
    <property type="entry name" value="NADPH-DEPENDENT ALDEHYDE REDUCTASE-LIKE PROTEIN, CHLOROPLASTIC-RELATED"/>
    <property type="match status" value="1"/>
</dbReference>
<reference evidence="3 4" key="1">
    <citation type="submission" date="2015-01" db="EMBL/GenBank/DDBJ databases">
        <title>Draft genome of the acidophilic iron oxidizer Acidithrix ferrooxidans strain Py-F3.</title>
        <authorList>
            <person name="Poehlein A."/>
            <person name="Eisen S."/>
            <person name="Schloemann M."/>
            <person name="Johnson B.D."/>
            <person name="Daniel R."/>
            <person name="Muehling M."/>
        </authorList>
    </citation>
    <scope>NUCLEOTIDE SEQUENCE [LARGE SCALE GENOMIC DNA]</scope>
    <source>
        <strain evidence="3 4">Py-F3</strain>
    </source>
</reference>
<comment type="caution">
    <text evidence="3">The sequence shown here is derived from an EMBL/GenBank/DDBJ whole genome shotgun (WGS) entry which is preliminary data.</text>
</comment>
<dbReference type="RefSeq" id="WP_052604770.1">
    <property type="nucleotide sequence ID" value="NZ_JXYS01000025.1"/>
</dbReference>
<evidence type="ECO:0000313" key="4">
    <source>
        <dbReference type="Proteomes" id="UP000032360"/>
    </source>
</evidence>
<dbReference type="PANTHER" id="PTHR48107:SF7">
    <property type="entry name" value="RE15974P"/>
    <property type="match status" value="1"/>
</dbReference>
<comment type="similarity">
    <text evidence="1">Belongs to the short-chain dehydrogenases/reductases (SDR) family.</text>
</comment>
<dbReference type="OrthoDB" id="9803333at2"/>
<evidence type="ECO:0000313" key="3">
    <source>
        <dbReference type="EMBL" id="KJF18113.1"/>
    </source>
</evidence>
<dbReference type="PATRIC" id="fig|1280514.3.peg.1333"/>
<dbReference type="GO" id="GO:0004316">
    <property type="term" value="F:3-oxoacyl-[acyl-carrier-protein] reductase (NADPH) activity"/>
    <property type="evidence" value="ECO:0007669"/>
    <property type="project" value="UniProtKB-EC"/>
</dbReference>
<name>A0A0D8HJJ0_9ACTN</name>
<evidence type="ECO:0000256" key="2">
    <source>
        <dbReference type="ARBA" id="ARBA00023002"/>
    </source>
</evidence>
<dbReference type="Gene3D" id="3.40.50.720">
    <property type="entry name" value="NAD(P)-binding Rossmann-like Domain"/>
    <property type="match status" value="1"/>
</dbReference>
<accession>A0A0D8HJJ0</accession>
<dbReference type="AlphaFoldDB" id="A0A0D8HJJ0"/>
<gene>
    <name evidence="3" type="primary">fabG2</name>
    <name evidence="3" type="ORF">AXFE_10140</name>
</gene>
<dbReference type="PRINTS" id="PR00081">
    <property type="entry name" value="GDHRDH"/>
</dbReference>
<dbReference type="STRING" id="1280514.AXFE_10140"/>
<protein>
    <submittedName>
        <fullName evidence="3">3-oxoacyl-[acyl-carrier-protein] reductase FabG</fullName>
        <ecNumber evidence="3">1.1.1.100</ecNumber>
    </submittedName>
</protein>
<dbReference type="SUPFAM" id="SSF51735">
    <property type="entry name" value="NAD(P)-binding Rossmann-fold domains"/>
    <property type="match status" value="1"/>
</dbReference>
<dbReference type="Proteomes" id="UP000032360">
    <property type="component" value="Unassembled WGS sequence"/>
</dbReference>
<dbReference type="PROSITE" id="PS00061">
    <property type="entry name" value="ADH_SHORT"/>
    <property type="match status" value="1"/>
</dbReference>
<evidence type="ECO:0000256" key="1">
    <source>
        <dbReference type="ARBA" id="ARBA00006484"/>
    </source>
</evidence>